<proteinExistence type="predicted"/>
<comment type="caution">
    <text evidence="1">The sequence shown here is derived from an EMBL/GenBank/DDBJ whole genome shotgun (WGS) entry which is preliminary data.</text>
</comment>
<dbReference type="Proteomes" id="UP001328107">
    <property type="component" value="Unassembled WGS sequence"/>
</dbReference>
<name>A0AAN4YYW9_9BILA</name>
<dbReference type="EMBL" id="BTRK01000001">
    <property type="protein sequence ID" value="GMR30359.1"/>
    <property type="molecule type" value="Genomic_DNA"/>
</dbReference>
<reference evidence="2" key="1">
    <citation type="submission" date="2022-10" db="EMBL/GenBank/DDBJ databases">
        <title>Genome assembly of Pristionchus species.</title>
        <authorList>
            <person name="Yoshida K."/>
            <person name="Sommer R.J."/>
        </authorList>
    </citation>
    <scope>NUCLEOTIDE SEQUENCE [LARGE SCALE GENOMIC DNA]</scope>
    <source>
        <strain evidence="2">RS5460</strain>
    </source>
</reference>
<evidence type="ECO:0000313" key="2">
    <source>
        <dbReference type="Proteomes" id="UP001328107"/>
    </source>
</evidence>
<accession>A0AAN4YYW9</accession>
<evidence type="ECO:0000313" key="1">
    <source>
        <dbReference type="EMBL" id="GMR30359.1"/>
    </source>
</evidence>
<gene>
    <name evidence="1" type="ORF">PMAYCL1PPCAC_00554</name>
</gene>
<organism evidence="1 2">
    <name type="scientific">Pristionchus mayeri</name>
    <dbReference type="NCBI Taxonomy" id="1317129"/>
    <lineage>
        <taxon>Eukaryota</taxon>
        <taxon>Metazoa</taxon>
        <taxon>Ecdysozoa</taxon>
        <taxon>Nematoda</taxon>
        <taxon>Chromadorea</taxon>
        <taxon>Rhabditida</taxon>
        <taxon>Rhabditina</taxon>
        <taxon>Diplogasteromorpha</taxon>
        <taxon>Diplogasteroidea</taxon>
        <taxon>Neodiplogasteridae</taxon>
        <taxon>Pristionchus</taxon>
    </lineage>
</organism>
<sequence>MQRSRQRQLARICNHLVHLQSSSPLLELCDFPLFLVEPFFRLCGSLLSNHREKKLVCLFKNRRFGVHLKIVFGASNVHEHMARREHESFTEGAEEKGLRVDSFTNLGVQH</sequence>
<dbReference type="AlphaFoldDB" id="A0AAN4YYW9"/>
<protein>
    <submittedName>
        <fullName evidence="1">Uncharacterized protein</fullName>
    </submittedName>
</protein>
<keyword evidence="2" id="KW-1185">Reference proteome</keyword>